<dbReference type="PANTHER" id="PTHR22990">
    <property type="entry name" value="F-BOX ONLY PROTEIN"/>
    <property type="match status" value="1"/>
</dbReference>
<evidence type="ECO:0000256" key="1">
    <source>
        <dbReference type="ARBA" id="ARBA00004906"/>
    </source>
</evidence>
<evidence type="ECO:0000313" key="5">
    <source>
        <dbReference type="EMBL" id="SHI21577.1"/>
    </source>
</evidence>
<dbReference type="RefSeq" id="WP_067661280.1">
    <property type="nucleotide sequence ID" value="NZ_FQXG01000010.1"/>
</dbReference>
<dbReference type="InterPro" id="IPR039448">
    <property type="entry name" value="Beta_helix"/>
</dbReference>
<dbReference type="InterPro" id="IPR022442">
    <property type="entry name" value="SO_2930-like_dom"/>
</dbReference>
<dbReference type="SUPFAM" id="SSF51126">
    <property type="entry name" value="Pectin lyase-like"/>
    <property type="match status" value="1"/>
</dbReference>
<evidence type="ECO:0000256" key="2">
    <source>
        <dbReference type="ARBA" id="ARBA00022737"/>
    </source>
</evidence>
<accession>A0A1M5ZBG8</accession>
<dbReference type="InterPro" id="IPR022269">
    <property type="entry name" value="SO_2930-like_C"/>
</dbReference>
<dbReference type="InterPro" id="IPR051550">
    <property type="entry name" value="SCF-Subunits/Alg-Epimerases"/>
</dbReference>
<comment type="pathway">
    <text evidence="1">Protein modification; protein ubiquitination.</text>
</comment>
<dbReference type="InterPro" id="IPR022441">
    <property type="entry name" value="Para_beta_helix_rpt-2"/>
</dbReference>
<dbReference type="NCBIfam" id="TIGR03804">
    <property type="entry name" value="para_beta_helix"/>
    <property type="match status" value="1"/>
</dbReference>
<dbReference type="InterPro" id="IPR012334">
    <property type="entry name" value="Pectin_lyas_fold"/>
</dbReference>
<gene>
    <name evidence="5" type="ORF">SAMN02745129_0156</name>
</gene>
<reference evidence="5 6" key="1">
    <citation type="submission" date="2016-11" db="EMBL/GenBank/DDBJ databases">
        <authorList>
            <person name="Jaros S."/>
            <person name="Januszkiewicz K."/>
            <person name="Wedrychowicz H."/>
        </authorList>
    </citation>
    <scope>NUCLEOTIDE SEQUENCE [LARGE SCALE GENOMIC DNA]</scope>
    <source>
        <strain evidence="5 6">DSM 16917</strain>
    </source>
</reference>
<feature type="domain" description="Right handed beta helix" evidence="4">
    <location>
        <begin position="123"/>
        <end position="255"/>
    </location>
</feature>
<dbReference type="EMBL" id="FQXG01000010">
    <property type="protein sequence ID" value="SHI21577.1"/>
    <property type="molecule type" value="Genomic_DNA"/>
</dbReference>
<dbReference type="NCBIfam" id="TIGR03805">
    <property type="entry name" value="beta_helix_1"/>
    <property type="match status" value="1"/>
</dbReference>
<dbReference type="Gene3D" id="2.160.20.10">
    <property type="entry name" value="Single-stranded right-handed beta-helix, Pectin lyase-like"/>
    <property type="match status" value="1"/>
</dbReference>
<name>A0A1M5ZBG8_9GAMM</name>
<dbReference type="NCBIfam" id="TIGR03806">
    <property type="entry name" value="chp_HNE_0200"/>
    <property type="match status" value="1"/>
</dbReference>
<dbReference type="PANTHER" id="PTHR22990:SF15">
    <property type="entry name" value="F-BOX ONLY PROTEIN 10"/>
    <property type="match status" value="1"/>
</dbReference>
<keyword evidence="3" id="KW-0833">Ubl conjugation pathway</keyword>
<evidence type="ECO:0000259" key="4">
    <source>
        <dbReference type="Pfam" id="PF13229"/>
    </source>
</evidence>
<dbReference type="InterPro" id="IPR006626">
    <property type="entry name" value="PbH1"/>
</dbReference>
<proteinExistence type="predicted"/>
<dbReference type="SMART" id="SM00710">
    <property type="entry name" value="PbH1"/>
    <property type="match status" value="8"/>
</dbReference>
<evidence type="ECO:0000256" key="3">
    <source>
        <dbReference type="ARBA" id="ARBA00022786"/>
    </source>
</evidence>
<keyword evidence="6" id="KW-1185">Reference proteome</keyword>
<evidence type="ECO:0000313" key="6">
    <source>
        <dbReference type="Proteomes" id="UP000184268"/>
    </source>
</evidence>
<dbReference type="InterPro" id="IPR011050">
    <property type="entry name" value="Pectin_lyase_fold/virulence"/>
</dbReference>
<organism evidence="5 6">
    <name type="scientific">Ferrimonas marina</name>
    <dbReference type="NCBI Taxonomy" id="299255"/>
    <lineage>
        <taxon>Bacteria</taxon>
        <taxon>Pseudomonadati</taxon>
        <taxon>Pseudomonadota</taxon>
        <taxon>Gammaproteobacteria</taxon>
        <taxon>Alteromonadales</taxon>
        <taxon>Ferrimonadaceae</taxon>
        <taxon>Ferrimonas</taxon>
    </lineage>
</organism>
<protein>
    <submittedName>
        <fullName evidence="5">Parallel beta-helix repeat-containing protein</fullName>
    </submittedName>
</protein>
<dbReference type="STRING" id="299255.SAMN02745129_0156"/>
<sequence length="893" mass="95063">MREQPRWWLPLALVSALVLPLTGCGDDDDEVTITEPAAPAPPPVEEGPSFPEGAIMVSAEGNVAENILDAFINAQSDDVIVLPEGTFKPDRTLLFDGDADGDGVFAKNVTIMGHGQDKTILDFSDSVGGDGIFVQNAVNITIQDLQVNEAANNGIKLKNSNGIILRRLSTIWAGELTPENGAYGLYPVECKNILIEDTYVRGSADAGIYVGQSEYIVVRRNIAKENVAGIEIENSKYADVYDNEAIGNTGGVLVFDLPIGNGYYGSSVRIFDNTIVGNNTPNFANASANPAGVHIVPPGTGVIILSTDNVEIFNNVIDDHDTMAVTMTSFFVAEPDIQGAFVMNYALPGGVIEDGWRAVPRNIHVHSNTISNSGSNPNGKLITDIIAAYDAIHGVFPSVLYDGLGEAIANSGLFFDDGTEGMPYGGVDFKEPPFAMDGGDNVCVSNNGNVTLGQLYAGDHSAADLDTPDVLLEHQQDKLMNCAQTSLPVHTVTFGDQVFGCGIDDGKENCGSEFLGDEEGIDEGTGGLTGDGNLDLCGASGSEVNWAALQGANCPNLSDYNLFADAMDPTGIANGGGLPYEMNTALFTDYSTKYRYVFVPGGEAAAYTEREAFDFPVGSVLVKTFAMPVDSSMPGAEGEELLETRLLILRETGWSALPYIWTSDKSDAVLTKAGGIIQQSIVHDGEELTFSYGVPNINQCKQCHQLKGEDDIARFAPIGPKARNLNSDYDYGMGPVNQLSQWVSHGILTGLPADMATVDKVPEYGLLGEGDLMAKSDAEIMGLAKGYLDINCAHCHRPEGNASNTGMVLEFWRPYEGNEQAHGTCKAPTAYGGGHLSHDIVPGDPESSILHFRMDSTNPGDMMPEIGRSLSHDAGVALIHEWIKRLPAAACSG</sequence>
<dbReference type="Proteomes" id="UP000184268">
    <property type="component" value="Unassembled WGS sequence"/>
</dbReference>
<dbReference type="Pfam" id="PF13229">
    <property type="entry name" value="Beta_helix"/>
    <property type="match status" value="1"/>
</dbReference>
<dbReference type="OrthoDB" id="338827at2"/>
<dbReference type="AlphaFoldDB" id="A0A1M5ZBG8"/>
<keyword evidence="2" id="KW-0677">Repeat</keyword>